<gene>
    <name evidence="3" type="ORF">BECKTUN1418E_GA0071001_10544</name>
    <name evidence="2" type="ORF">BECKTUN1418F_GA0071002_10544</name>
</gene>
<sequence>MQQNSIGHSLSETEFNNLCSHYKDTYEIHLASMKRRDRLFYALLVILALFLLQITSADLVSSILSHYIENKLKTSIDKDLNLFGTLFWFLLFGFSSRYYQTVIEIERQYNYIHDLEEILNSKYAGTCIFTREGKAYLDKYPLFSSWVRWLYTWAFPLIILLCISIRIYDELANYKALGLALVPGVVFYLLVGIFTILYIGKLHSLSLRKLLKRVKATIDHKSSPE</sequence>
<reference evidence="3" key="1">
    <citation type="submission" date="2019-02" db="EMBL/GenBank/DDBJ databases">
        <authorList>
            <person name="Gruber-Vodicka R. H."/>
            <person name="Seah K. B. B."/>
        </authorList>
    </citation>
    <scope>NUCLEOTIDE SEQUENCE</scope>
    <source>
        <strain evidence="3">BECK_BY2</strain>
        <strain evidence="2">BECK_BY3</strain>
    </source>
</reference>
<feature type="transmembrane region" description="Helical" evidence="1">
    <location>
        <begin position="39"/>
        <end position="68"/>
    </location>
</feature>
<keyword evidence="1" id="KW-1133">Transmembrane helix</keyword>
<name>A0A451A0M1_9GAMM</name>
<dbReference type="EMBL" id="CAADFV010000054">
    <property type="protein sequence ID" value="VFK59574.1"/>
    <property type="molecule type" value="Genomic_DNA"/>
</dbReference>
<proteinExistence type="predicted"/>
<accession>A0A451A0M1</accession>
<evidence type="ECO:0000313" key="2">
    <source>
        <dbReference type="EMBL" id="VFK54754.1"/>
    </source>
</evidence>
<protein>
    <submittedName>
        <fullName evidence="3">Uncharacterized protein</fullName>
    </submittedName>
</protein>
<dbReference type="EMBL" id="CAADFY010000054">
    <property type="protein sequence ID" value="VFK54754.1"/>
    <property type="molecule type" value="Genomic_DNA"/>
</dbReference>
<keyword evidence="1" id="KW-0472">Membrane</keyword>
<evidence type="ECO:0000256" key="1">
    <source>
        <dbReference type="SAM" id="Phobius"/>
    </source>
</evidence>
<feature type="transmembrane region" description="Helical" evidence="1">
    <location>
        <begin position="180"/>
        <end position="200"/>
    </location>
</feature>
<keyword evidence="1" id="KW-0812">Transmembrane</keyword>
<feature type="transmembrane region" description="Helical" evidence="1">
    <location>
        <begin position="149"/>
        <end position="168"/>
    </location>
</feature>
<evidence type="ECO:0000313" key="3">
    <source>
        <dbReference type="EMBL" id="VFK59574.1"/>
    </source>
</evidence>
<organism evidence="3">
    <name type="scientific">Candidatus Kentrum sp. TUN</name>
    <dbReference type="NCBI Taxonomy" id="2126343"/>
    <lineage>
        <taxon>Bacteria</taxon>
        <taxon>Pseudomonadati</taxon>
        <taxon>Pseudomonadota</taxon>
        <taxon>Gammaproteobacteria</taxon>
        <taxon>Candidatus Kentrum</taxon>
    </lineage>
</organism>
<feature type="transmembrane region" description="Helical" evidence="1">
    <location>
        <begin position="80"/>
        <end position="99"/>
    </location>
</feature>
<dbReference type="AlphaFoldDB" id="A0A451A0M1"/>